<dbReference type="RefSeq" id="WP_088531940.1">
    <property type="nucleotide sequence ID" value="NZ_CP021646.1"/>
</dbReference>
<protein>
    <submittedName>
        <fullName evidence="1">Uncharacterized protein</fullName>
    </submittedName>
</protein>
<dbReference type="KEGG" id="ppis:B1L02_16795"/>
<name>A0AAD0RKE2_PSEO7</name>
<reference evidence="1 2" key="1">
    <citation type="submission" date="2018-08" db="EMBL/GenBank/DDBJ databases">
        <title>Whole Genome Sequences of Two Pseudoalteromonas piscicida Strains, DE1-A and DE2-A, which Exhibit Strong Antibacterial Activity against Vibrio vulnificus.</title>
        <authorList>
            <person name="Richards G.P."/>
            <person name="Needleman D.S."/>
            <person name="Watson M.A."/>
            <person name="Polson S.W."/>
        </authorList>
    </citation>
    <scope>NUCLEOTIDE SEQUENCE [LARGE SCALE GENOMIC DNA]</scope>
    <source>
        <strain evidence="1 2">DE2-A</strain>
    </source>
</reference>
<dbReference type="AlphaFoldDB" id="A0AAD0RKE2"/>
<organism evidence="1 2">
    <name type="scientific">Pseudoalteromonas piscicida</name>
    <dbReference type="NCBI Taxonomy" id="43662"/>
    <lineage>
        <taxon>Bacteria</taxon>
        <taxon>Pseudomonadati</taxon>
        <taxon>Pseudomonadota</taxon>
        <taxon>Gammaproteobacteria</taxon>
        <taxon>Alteromonadales</taxon>
        <taxon>Pseudoalteromonadaceae</taxon>
        <taxon>Pseudoalteromonas</taxon>
    </lineage>
</organism>
<dbReference type="Proteomes" id="UP000258102">
    <property type="component" value="Chromosome 1"/>
</dbReference>
<evidence type="ECO:0000313" key="1">
    <source>
        <dbReference type="EMBL" id="AXR03564.1"/>
    </source>
</evidence>
<sequence length="59" mass="6833">MQHRVRLIKDKIEQAQRLPALKAGKKIELAESVLDETVSLLYEMVSRIEILEAHYGEIE</sequence>
<proteinExistence type="predicted"/>
<dbReference type="EMBL" id="CP031761">
    <property type="protein sequence ID" value="AXR03564.1"/>
    <property type="molecule type" value="Genomic_DNA"/>
</dbReference>
<accession>A0AAD0RKE2</accession>
<gene>
    <name evidence="1" type="ORF">D0511_16865</name>
</gene>
<evidence type="ECO:0000313" key="2">
    <source>
        <dbReference type="Proteomes" id="UP000258102"/>
    </source>
</evidence>